<evidence type="ECO:0000256" key="2">
    <source>
        <dbReference type="ARBA" id="ARBA00022748"/>
    </source>
</evidence>
<comment type="subcellular location">
    <subcellularLocation>
        <location evidence="1">Cell envelope</location>
    </subcellularLocation>
</comment>
<dbReference type="InterPro" id="IPR017937">
    <property type="entry name" value="Thioredoxin_CS"/>
</dbReference>
<proteinExistence type="predicted"/>
<evidence type="ECO:0000256" key="1">
    <source>
        <dbReference type="ARBA" id="ARBA00004196"/>
    </source>
</evidence>
<keyword evidence="2" id="KW-0201">Cytochrome c-type biogenesis</keyword>
<feature type="domain" description="Thioredoxin" evidence="5">
    <location>
        <begin position="304"/>
        <end position="461"/>
    </location>
</feature>
<keyword evidence="3" id="KW-1015">Disulfide bond</keyword>
<dbReference type="PROSITE" id="PS51352">
    <property type="entry name" value="THIOREDOXIN_2"/>
    <property type="match status" value="1"/>
</dbReference>
<dbReference type="CDD" id="cd02966">
    <property type="entry name" value="TlpA_like_family"/>
    <property type="match status" value="1"/>
</dbReference>
<dbReference type="SUPFAM" id="SSF52833">
    <property type="entry name" value="Thioredoxin-like"/>
    <property type="match status" value="1"/>
</dbReference>
<reference evidence="6" key="2">
    <citation type="submission" date="2023-01" db="EMBL/GenBank/DDBJ databases">
        <title>Draft genome sequence of Portibacter lacus strain NBRC 108769.</title>
        <authorList>
            <person name="Sun Q."/>
            <person name="Mori K."/>
        </authorList>
    </citation>
    <scope>NUCLEOTIDE SEQUENCE</scope>
    <source>
        <strain evidence="6">NBRC 108769</strain>
    </source>
</reference>
<dbReference type="Pfam" id="PF13905">
    <property type="entry name" value="Thioredoxin_8"/>
    <property type="match status" value="1"/>
</dbReference>
<accession>A0AA37WHM4</accession>
<dbReference type="GO" id="GO:0030313">
    <property type="term" value="C:cell envelope"/>
    <property type="evidence" value="ECO:0007669"/>
    <property type="project" value="UniProtKB-SubCell"/>
</dbReference>
<evidence type="ECO:0000313" key="7">
    <source>
        <dbReference type="Proteomes" id="UP001156666"/>
    </source>
</evidence>
<dbReference type="GO" id="GO:0017004">
    <property type="term" value="P:cytochrome complex assembly"/>
    <property type="evidence" value="ECO:0007669"/>
    <property type="project" value="UniProtKB-KW"/>
</dbReference>
<evidence type="ECO:0000259" key="5">
    <source>
        <dbReference type="PROSITE" id="PS51352"/>
    </source>
</evidence>
<evidence type="ECO:0000313" key="6">
    <source>
        <dbReference type="EMBL" id="GLR19619.1"/>
    </source>
</evidence>
<dbReference type="EMBL" id="BSOH01000030">
    <property type="protein sequence ID" value="GLR19619.1"/>
    <property type="molecule type" value="Genomic_DNA"/>
</dbReference>
<evidence type="ECO:0000256" key="3">
    <source>
        <dbReference type="ARBA" id="ARBA00023157"/>
    </source>
</evidence>
<dbReference type="InterPro" id="IPR036249">
    <property type="entry name" value="Thioredoxin-like_sf"/>
</dbReference>
<comment type="caution">
    <text evidence="6">The sequence shown here is derived from an EMBL/GenBank/DDBJ whole genome shotgun (WGS) entry which is preliminary data.</text>
</comment>
<keyword evidence="4" id="KW-0676">Redox-active center</keyword>
<dbReference type="PANTHER" id="PTHR42852:SF6">
    <property type="entry name" value="THIOL:DISULFIDE INTERCHANGE PROTEIN DSBE"/>
    <property type="match status" value="1"/>
</dbReference>
<keyword evidence="7" id="KW-1185">Reference proteome</keyword>
<dbReference type="PROSITE" id="PS00194">
    <property type="entry name" value="THIOREDOXIN_1"/>
    <property type="match status" value="1"/>
</dbReference>
<reference evidence="6" key="1">
    <citation type="journal article" date="2014" name="Int. J. Syst. Evol. Microbiol.">
        <title>Complete genome sequence of Corynebacterium casei LMG S-19264T (=DSM 44701T), isolated from a smear-ripened cheese.</title>
        <authorList>
            <consortium name="US DOE Joint Genome Institute (JGI-PGF)"/>
            <person name="Walter F."/>
            <person name="Albersmeier A."/>
            <person name="Kalinowski J."/>
            <person name="Ruckert C."/>
        </authorList>
    </citation>
    <scope>NUCLEOTIDE SEQUENCE</scope>
    <source>
        <strain evidence="6">NBRC 108769</strain>
    </source>
</reference>
<dbReference type="Gene3D" id="3.40.30.10">
    <property type="entry name" value="Glutaredoxin"/>
    <property type="match status" value="1"/>
</dbReference>
<dbReference type="InterPro" id="IPR013766">
    <property type="entry name" value="Thioredoxin_domain"/>
</dbReference>
<sequence>MSTDILIPEVETIDRRNEVVISVNDTVNSFFTNLFLDEMQDKPDMLYLGKKVDKMSVVIPTEQSISIRGGNPWESFSYQLNLEKGDSLLIDIQKIKINPTKEINYPIFSISNSDRTWDELNFGYLLYKKNIAEKAIVIDAAGDFRKNKYEAEEVVLNSLHLLDSLKSNHLISSTFHKSTELNQKLTYETSKIRAAKLENKEIIIEDLDLDLNDINLLGNSLYISYLRGLILYKYFNTQRTVLNSTQFDFVNEQETFLNHETKLALLDSYLKSIYFVEKSKLKVYHKKFDEMNTNEALGNKWRSLLNKEKINSEKMNRSNRNEGVLTNLVSDNEYTFEEILSKQKGKVVLVDFWASWCAPCRKEMPFLEDLKSKFNSTEFKVIEISIDKNYSAWERASELENLSKDESNYFISNWEKSNLYKVYEIETIPRYLLFDKQGVIIDDDAPRPSGNELVELIKANL</sequence>
<evidence type="ECO:0000256" key="4">
    <source>
        <dbReference type="ARBA" id="ARBA00023284"/>
    </source>
</evidence>
<name>A0AA37WHM4_9BACT</name>
<dbReference type="InterPro" id="IPR012336">
    <property type="entry name" value="Thioredoxin-like_fold"/>
</dbReference>
<organism evidence="6 7">
    <name type="scientific">Portibacter lacus</name>
    <dbReference type="NCBI Taxonomy" id="1099794"/>
    <lineage>
        <taxon>Bacteria</taxon>
        <taxon>Pseudomonadati</taxon>
        <taxon>Bacteroidota</taxon>
        <taxon>Saprospiria</taxon>
        <taxon>Saprospirales</taxon>
        <taxon>Haliscomenobacteraceae</taxon>
        <taxon>Portibacter</taxon>
    </lineage>
</organism>
<dbReference type="PANTHER" id="PTHR42852">
    <property type="entry name" value="THIOL:DISULFIDE INTERCHANGE PROTEIN DSBE"/>
    <property type="match status" value="1"/>
</dbReference>
<dbReference type="InterPro" id="IPR050553">
    <property type="entry name" value="Thioredoxin_ResA/DsbE_sf"/>
</dbReference>
<protein>
    <recommendedName>
        <fullName evidence="5">Thioredoxin domain-containing protein</fullName>
    </recommendedName>
</protein>
<dbReference type="AlphaFoldDB" id="A0AA37WHM4"/>
<gene>
    <name evidence="6" type="ORF">GCM10007940_42350</name>
</gene>
<dbReference type="Proteomes" id="UP001156666">
    <property type="component" value="Unassembled WGS sequence"/>
</dbReference>